<dbReference type="Proteomes" id="UP001293254">
    <property type="component" value="Unassembled WGS sequence"/>
</dbReference>
<accession>A0AAE1Z4E5</accession>
<keyword evidence="2" id="KW-1185">Reference proteome</keyword>
<sequence length="136" mass="15136">MAAANLNGPTIRKVAHSDANDAEIRKNFNYSKFSSLVDRVLGDGDENALKTLERFWARWREKYGFNSAGSPFATMGAISKASSSPMQTAGLSARRISLQKYRSKFTSNAVSHNNGRKRLHLPNIPRKLTMTSLSHH</sequence>
<dbReference type="EMBL" id="JACGWO010000001">
    <property type="protein sequence ID" value="KAK4441637.1"/>
    <property type="molecule type" value="Genomic_DNA"/>
</dbReference>
<gene>
    <name evidence="1" type="ORF">Salat_0498600</name>
</gene>
<evidence type="ECO:0000313" key="2">
    <source>
        <dbReference type="Proteomes" id="UP001293254"/>
    </source>
</evidence>
<organism evidence="1 2">
    <name type="scientific">Sesamum alatum</name>
    <dbReference type="NCBI Taxonomy" id="300844"/>
    <lineage>
        <taxon>Eukaryota</taxon>
        <taxon>Viridiplantae</taxon>
        <taxon>Streptophyta</taxon>
        <taxon>Embryophyta</taxon>
        <taxon>Tracheophyta</taxon>
        <taxon>Spermatophyta</taxon>
        <taxon>Magnoliopsida</taxon>
        <taxon>eudicotyledons</taxon>
        <taxon>Gunneridae</taxon>
        <taxon>Pentapetalae</taxon>
        <taxon>asterids</taxon>
        <taxon>lamiids</taxon>
        <taxon>Lamiales</taxon>
        <taxon>Pedaliaceae</taxon>
        <taxon>Sesamum</taxon>
    </lineage>
</organism>
<reference evidence="1" key="2">
    <citation type="journal article" date="2024" name="Plant">
        <title>Genomic evolution and insights into agronomic trait innovations of Sesamum species.</title>
        <authorList>
            <person name="Miao H."/>
            <person name="Wang L."/>
            <person name="Qu L."/>
            <person name="Liu H."/>
            <person name="Sun Y."/>
            <person name="Le M."/>
            <person name="Wang Q."/>
            <person name="Wei S."/>
            <person name="Zheng Y."/>
            <person name="Lin W."/>
            <person name="Duan Y."/>
            <person name="Cao H."/>
            <person name="Xiong S."/>
            <person name="Wang X."/>
            <person name="Wei L."/>
            <person name="Li C."/>
            <person name="Ma Q."/>
            <person name="Ju M."/>
            <person name="Zhao R."/>
            <person name="Li G."/>
            <person name="Mu C."/>
            <person name="Tian Q."/>
            <person name="Mei H."/>
            <person name="Zhang T."/>
            <person name="Gao T."/>
            <person name="Zhang H."/>
        </authorList>
    </citation>
    <scope>NUCLEOTIDE SEQUENCE</scope>
    <source>
        <strain evidence="1">3651</strain>
    </source>
</reference>
<reference evidence="1" key="1">
    <citation type="submission" date="2020-06" db="EMBL/GenBank/DDBJ databases">
        <authorList>
            <person name="Li T."/>
            <person name="Hu X."/>
            <person name="Zhang T."/>
            <person name="Song X."/>
            <person name="Zhang H."/>
            <person name="Dai N."/>
            <person name="Sheng W."/>
            <person name="Hou X."/>
            <person name="Wei L."/>
        </authorList>
    </citation>
    <scope>NUCLEOTIDE SEQUENCE</scope>
    <source>
        <strain evidence="1">3651</strain>
        <tissue evidence="1">Leaf</tissue>
    </source>
</reference>
<protein>
    <submittedName>
        <fullName evidence="1">Uncharacterized protein</fullName>
    </submittedName>
</protein>
<evidence type="ECO:0000313" key="1">
    <source>
        <dbReference type="EMBL" id="KAK4441637.1"/>
    </source>
</evidence>
<comment type="caution">
    <text evidence="1">The sequence shown here is derived from an EMBL/GenBank/DDBJ whole genome shotgun (WGS) entry which is preliminary data.</text>
</comment>
<proteinExistence type="predicted"/>
<name>A0AAE1Z4E5_9LAMI</name>
<dbReference type="AlphaFoldDB" id="A0AAE1Z4E5"/>